<feature type="region of interest" description="Disordered" evidence="5">
    <location>
        <begin position="54"/>
        <end position="79"/>
    </location>
</feature>
<feature type="region of interest" description="Disordered" evidence="5">
    <location>
        <begin position="96"/>
        <end position="131"/>
    </location>
</feature>
<dbReference type="GO" id="GO:0008270">
    <property type="term" value="F:zinc ion binding"/>
    <property type="evidence" value="ECO:0007669"/>
    <property type="project" value="UniProtKB-KW"/>
</dbReference>
<dbReference type="InterPro" id="IPR002893">
    <property type="entry name" value="Znf_MYND"/>
</dbReference>
<keyword evidence="2 4" id="KW-0863">Zinc-finger</keyword>
<dbReference type="PROSITE" id="PS50865">
    <property type="entry name" value="ZF_MYND_2"/>
    <property type="match status" value="1"/>
</dbReference>
<dbReference type="VEuPathDB" id="FungiDB:BTJ68_09098"/>
<feature type="compositionally biased region" description="Polar residues" evidence="5">
    <location>
        <begin position="114"/>
        <end position="127"/>
    </location>
</feature>
<reference evidence="7 8" key="1">
    <citation type="journal article" date="2018" name="BMC Genomics">
        <title>Genomic evidence for intraspecific hybridization in a clonal and extremely halotolerant yeast.</title>
        <authorList>
            <person name="Gostincar C."/>
            <person name="Stajich J.E."/>
            <person name="Zupancic J."/>
            <person name="Zalar P."/>
            <person name="Gunde-Cimerman N."/>
        </authorList>
    </citation>
    <scope>NUCLEOTIDE SEQUENCE [LARGE SCALE GENOMIC DNA]</scope>
    <source>
        <strain evidence="7 8">EXF-10513</strain>
    </source>
</reference>
<evidence type="ECO:0000259" key="6">
    <source>
        <dbReference type="PROSITE" id="PS50865"/>
    </source>
</evidence>
<dbReference type="PROSITE" id="PS01360">
    <property type="entry name" value="ZF_MYND_1"/>
    <property type="match status" value="1"/>
</dbReference>
<dbReference type="Pfam" id="PF01753">
    <property type="entry name" value="zf-MYND"/>
    <property type="match status" value="1"/>
</dbReference>
<evidence type="ECO:0000256" key="5">
    <source>
        <dbReference type="SAM" id="MobiDB-lite"/>
    </source>
</evidence>
<dbReference type="EMBL" id="QWIO01000666">
    <property type="protein sequence ID" value="RMY88732.1"/>
    <property type="molecule type" value="Genomic_DNA"/>
</dbReference>
<dbReference type="Proteomes" id="UP000269539">
    <property type="component" value="Unassembled WGS sequence"/>
</dbReference>
<feature type="compositionally biased region" description="Basic and acidic residues" evidence="5">
    <location>
        <begin position="54"/>
        <end position="67"/>
    </location>
</feature>
<dbReference type="Gene3D" id="6.10.140.2220">
    <property type="match status" value="1"/>
</dbReference>
<dbReference type="SUPFAM" id="SSF144232">
    <property type="entry name" value="HIT/MYND zinc finger-like"/>
    <property type="match status" value="1"/>
</dbReference>
<evidence type="ECO:0000256" key="1">
    <source>
        <dbReference type="ARBA" id="ARBA00022723"/>
    </source>
</evidence>
<feature type="domain" description="MYND-type" evidence="6">
    <location>
        <begin position="7"/>
        <end position="43"/>
    </location>
</feature>
<evidence type="ECO:0000256" key="2">
    <source>
        <dbReference type="ARBA" id="ARBA00022771"/>
    </source>
</evidence>
<evidence type="ECO:0000256" key="4">
    <source>
        <dbReference type="PROSITE-ProRule" id="PRU00134"/>
    </source>
</evidence>
<feature type="compositionally biased region" description="Basic and acidic residues" evidence="5">
    <location>
        <begin position="101"/>
        <end position="111"/>
    </location>
</feature>
<evidence type="ECO:0000313" key="7">
    <source>
        <dbReference type="EMBL" id="RMY88732.1"/>
    </source>
</evidence>
<keyword evidence="3" id="KW-0862">Zinc</keyword>
<protein>
    <recommendedName>
        <fullName evidence="6">MYND-type domain-containing protein</fullName>
    </recommendedName>
</protein>
<proteinExistence type="predicted"/>
<dbReference type="AlphaFoldDB" id="A0A3M7FIY2"/>
<keyword evidence="1" id="KW-0479">Metal-binding</keyword>
<evidence type="ECO:0000313" key="8">
    <source>
        <dbReference type="Proteomes" id="UP000269539"/>
    </source>
</evidence>
<evidence type="ECO:0000256" key="3">
    <source>
        <dbReference type="ARBA" id="ARBA00022833"/>
    </source>
</evidence>
<name>A0A3M7FIY2_HORWE</name>
<comment type="caution">
    <text evidence="7">The sequence shown here is derived from an EMBL/GenBank/DDBJ whole genome shotgun (WGS) entry which is preliminary data.</text>
</comment>
<gene>
    <name evidence="7" type="ORF">D0864_06583</name>
</gene>
<organism evidence="7 8">
    <name type="scientific">Hortaea werneckii</name>
    <name type="common">Black yeast</name>
    <name type="synonym">Cladosporium werneckii</name>
    <dbReference type="NCBI Taxonomy" id="91943"/>
    <lineage>
        <taxon>Eukaryota</taxon>
        <taxon>Fungi</taxon>
        <taxon>Dikarya</taxon>
        <taxon>Ascomycota</taxon>
        <taxon>Pezizomycotina</taxon>
        <taxon>Dothideomycetes</taxon>
        <taxon>Dothideomycetidae</taxon>
        <taxon>Mycosphaerellales</taxon>
        <taxon>Teratosphaeriaceae</taxon>
        <taxon>Hortaea</taxon>
    </lineage>
</organism>
<accession>A0A3M7FIY2</accession>
<sequence length="530" mass="58486">MPPNELCPICAEPAKRSCPTCLEIRYCSPECREADYYAHSYLCGKNVDGEFKEAQSDEVQSDGKAEAATDDEGNAMEPIVGDESADGLVAGVGKLQIDGDGETHDSGRDDGDSANITTSSTAKNETTAAVEDSGASGIKRKIVFFPAGTIATPIFFNASIHEVLDEETGEVVCQQPKMEKIFDGKLWPDFQTIDRNAYTEQPLGYHIHLCHIMGSDVGQSVTAAAMAALEEGDDGEGTSHGDDGQEEAEVEVENAALPLNEAIANATDHRATYPWRGPIVAFCGRPDTGPDADIVEVYDMDMEAYSHVIAHLIDYENSTTAYLSSVGPKIHGVKVLCDGELKMDMGERFRSVKVPRCHPMVRTPDSELSQISQVGLHSLSKAVGRFGLRLNRILLTIIYKRVGMPLVFARYPVVENTDAENRFVTVMLSSLEKRGQLDQLIPDDDELDFGFTRDYWAHNVGSVLAFHEDLVTPLDPKTLRHFAEFCDHVAHRFLRRTHEDHDEDEEGVLTVEEALSQITREGWEEFVREL</sequence>